<dbReference type="InterPro" id="IPR023393">
    <property type="entry name" value="START-like_dom_sf"/>
</dbReference>
<sequence length="200" mass="22510">MSELEALLSETERTFGLRQIAAGHAQMVVIGRSVPQPIGEVWNAISDPARLGAYFEEPHGDFRRGGEFEVPGIASGTILRCDPPRLLTVSWMPPHGKAGELEIHLSDEDGSTRLELRYASVRKRFSLIDPEGSEWAAGAGWEFFVDNLAANLEGREPHRWAPDWRALEGAERELFEARNAEWERAWEQFEREHAPLPGPE</sequence>
<dbReference type="Gene3D" id="3.30.530.20">
    <property type="match status" value="1"/>
</dbReference>
<reference evidence="3" key="1">
    <citation type="submission" date="2021-10" db="EMBL/GenBank/DDBJ databases">
        <title>Novel species in genus Arthrobacter.</title>
        <authorList>
            <person name="Liu Y."/>
        </authorList>
    </citation>
    <scope>NUCLEOTIDE SEQUENCE</scope>
    <source>
        <strain evidence="3">Zg-Y453</strain>
    </source>
</reference>
<comment type="similarity">
    <text evidence="1">Belongs to the AHA1 family.</text>
</comment>
<gene>
    <name evidence="3" type="ORF">LJ757_00615</name>
</gene>
<dbReference type="EMBL" id="JAJFZV010000001">
    <property type="protein sequence ID" value="MCC3296305.1"/>
    <property type="molecule type" value="Genomic_DNA"/>
</dbReference>
<organism evidence="3 4">
    <name type="scientific">Arthrobacter caoxuetaonis</name>
    <dbReference type="NCBI Taxonomy" id="2886935"/>
    <lineage>
        <taxon>Bacteria</taxon>
        <taxon>Bacillati</taxon>
        <taxon>Actinomycetota</taxon>
        <taxon>Actinomycetes</taxon>
        <taxon>Micrococcales</taxon>
        <taxon>Micrococcaceae</taxon>
        <taxon>Arthrobacter</taxon>
    </lineage>
</organism>
<dbReference type="Proteomes" id="UP001139158">
    <property type="component" value="Unassembled WGS sequence"/>
</dbReference>
<dbReference type="Pfam" id="PF08327">
    <property type="entry name" value="AHSA1"/>
    <property type="match status" value="1"/>
</dbReference>
<evidence type="ECO:0000313" key="4">
    <source>
        <dbReference type="Proteomes" id="UP001139158"/>
    </source>
</evidence>
<dbReference type="RefSeq" id="WP_227894048.1">
    <property type="nucleotide sequence ID" value="NZ_CP099466.1"/>
</dbReference>
<keyword evidence="4" id="KW-1185">Reference proteome</keyword>
<evidence type="ECO:0000313" key="3">
    <source>
        <dbReference type="EMBL" id="MCC3296305.1"/>
    </source>
</evidence>
<accession>A0A9X1SA59</accession>
<protein>
    <submittedName>
        <fullName evidence="3">SRPBCC domain-containing protein</fullName>
    </submittedName>
</protein>
<comment type="caution">
    <text evidence="3">The sequence shown here is derived from an EMBL/GenBank/DDBJ whole genome shotgun (WGS) entry which is preliminary data.</text>
</comment>
<proteinExistence type="inferred from homology"/>
<name>A0A9X1SA59_9MICC</name>
<dbReference type="InterPro" id="IPR013538">
    <property type="entry name" value="ASHA1/2-like_C"/>
</dbReference>
<evidence type="ECO:0000256" key="1">
    <source>
        <dbReference type="ARBA" id="ARBA00006817"/>
    </source>
</evidence>
<dbReference type="AlphaFoldDB" id="A0A9X1SA59"/>
<feature type="domain" description="Activator of Hsp90 ATPase homologue 1/2-like C-terminal" evidence="2">
    <location>
        <begin position="37"/>
        <end position="153"/>
    </location>
</feature>
<dbReference type="SUPFAM" id="SSF55961">
    <property type="entry name" value="Bet v1-like"/>
    <property type="match status" value="1"/>
</dbReference>
<evidence type="ECO:0000259" key="2">
    <source>
        <dbReference type="Pfam" id="PF08327"/>
    </source>
</evidence>